<evidence type="ECO:0000313" key="9">
    <source>
        <dbReference type="Proteomes" id="UP000694543"/>
    </source>
</evidence>
<feature type="compositionally biased region" description="Polar residues" evidence="5">
    <location>
        <begin position="406"/>
        <end position="427"/>
    </location>
</feature>
<dbReference type="GO" id="GO:0005634">
    <property type="term" value="C:nucleus"/>
    <property type="evidence" value="ECO:0007669"/>
    <property type="project" value="TreeGrafter"/>
</dbReference>
<dbReference type="Ensembl" id="ENSCPIT00010009846.1">
    <property type="protein sequence ID" value="ENSCPIP00010008322.1"/>
    <property type="gene ID" value="ENSCPIG00010006498.1"/>
</dbReference>
<feature type="compositionally biased region" description="Low complexity" evidence="5">
    <location>
        <begin position="349"/>
        <end position="361"/>
    </location>
</feature>
<dbReference type="InterPro" id="IPR011011">
    <property type="entry name" value="Znf_FYVE_PHD"/>
</dbReference>
<reference evidence="8" key="1">
    <citation type="submission" date="2025-08" db="UniProtKB">
        <authorList>
            <consortium name="Ensembl"/>
        </authorList>
    </citation>
    <scope>IDENTIFICATION</scope>
</reference>
<proteinExistence type="predicted"/>
<dbReference type="SUPFAM" id="SSF57903">
    <property type="entry name" value="FYVE/PHD zinc finger"/>
    <property type="match status" value="2"/>
</dbReference>
<feature type="compositionally biased region" description="Polar residues" evidence="5">
    <location>
        <begin position="469"/>
        <end position="491"/>
    </location>
</feature>
<dbReference type="InterPro" id="IPR013083">
    <property type="entry name" value="Znf_RING/FYVE/PHD"/>
</dbReference>
<keyword evidence="1" id="KW-0479">Metal-binding</keyword>
<evidence type="ECO:0000256" key="5">
    <source>
        <dbReference type="SAM" id="MobiDB-lite"/>
    </source>
</evidence>
<feature type="compositionally biased region" description="Polar residues" evidence="5">
    <location>
        <begin position="308"/>
        <end position="334"/>
    </location>
</feature>
<feature type="region of interest" description="Disordered" evidence="5">
    <location>
        <begin position="307"/>
        <end position="511"/>
    </location>
</feature>
<dbReference type="PROSITE" id="PS50089">
    <property type="entry name" value="ZF_RING_2"/>
    <property type="match status" value="1"/>
</dbReference>
<feature type="domain" description="RING-type" evidence="6">
    <location>
        <begin position="163"/>
        <end position="212"/>
    </location>
</feature>
<evidence type="ECO:0000256" key="4">
    <source>
        <dbReference type="PROSITE-ProRule" id="PRU00175"/>
    </source>
</evidence>
<feature type="compositionally biased region" description="Basic and acidic residues" evidence="5">
    <location>
        <begin position="383"/>
        <end position="392"/>
    </location>
</feature>
<feature type="compositionally biased region" description="Basic residues" evidence="5">
    <location>
        <begin position="456"/>
        <end position="466"/>
    </location>
</feature>
<name>A0A8C3PY51_CHRPC</name>
<dbReference type="PANTHER" id="PTHR12420:SF47">
    <property type="entry name" value="PHD FINGER PROTEIN 7"/>
    <property type="match status" value="1"/>
</dbReference>
<dbReference type="Gene3D" id="3.30.40.10">
    <property type="entry name" value="Zinc/RING finger domain, C3HC4 (zinc finger)"/>
    <property type="match status" value="3"/>
</dbReference>
<dbReference type="AlphaFoldDB" id="A0A8C3PY51"/>
<sequence length="511" mass="56711">MEEEDENEARPRQERQELIKEMRTICLLSTSELRVCMLCRRADVDPNVCGRTFAESDLCVHEFCLLFANIVFEESDPWEETLGLPVGTIRCRIKQADQKQCFVCGERGAAISCTERGCARSFHLPCAVDGECVTQFFGQHRSFCCKHRPRQAAEAAPSQGTDCVICLEPLEDSTSYQTLRCPACKHTWFHRSCVQGQAMNASTMCFQCPICQDTEQFRAEMSTLGIQIPVRRPSWWDDNTYPSLLQRHGRCDVSKCLYPGGREQEEADGPWQLLLCSSCAAEGTHRRCSYLSNRVNSWECDSCAGMGTASSSNTERTGPSTNMERTGPRTSSQGALEPPRGSQGPENISSSPSSQAASHRSQLPENSHLPSGPGTRQRAIRPRLPEDQEASLRHRGHCGSGRATAPRTNSISRRSTQQRASRPSSDSPVPAPRRSPRQQGTGRARSRSPLQDRASRSHSRPRRSRGSRQTPRQAAQSSTLCSATPVTSRPSRGSPLPGHRRPSRQQGRAHT</sequence>
<keyword evidence="9" id="KW-1185">Reference proteome</keyword>
<evidence type="ECO:0008006" key="10">
    <source>
        <dbReference type="Google" id="ProtNLM"/>
    </source>
</evidence>
<evidence type="ECO:0000259" key="6">
    <source>
        <dbReference type="PROSITE" id="PS50089"/>
    </source>
</evidence>
<keyword evidence="2 4" id="KW-0863">Zinc-finger</keyword>
<evidence type="ECO:0000256" key="3">
    <source>
        <dbReference type="ARBA" id="ARBA00022833"/>
    </source>
</evidence>
<dbReference type="Proteomes" id="UP000694543">
    <property type="component" value="Unplaced"/>
</dbReference>
<dbReference type="InterPro" id="IPR051188">
    <property type="entry name" value="PHD-type_Zinc_Finger"/>
</dbReference>
<dbReference type="InterPro" id="IPR034732">
    <property type="entry name" value="EPHD"/>
</dbReference>
<dbReference type="InterPro" id="IPR019786">
    <property type="entry name" value="Zinc_finger_PHD-type_CS"/>
</dbReference>
<feature type="compositionally biased region" description="Basic residues" evidence="5">
    <location>
        <begin position="498"/>
        <end position="511"/>
    </location>
</feature>
<dbReference type="InterPro" id="IPR001965">
    <property type="entry name" value="Znf_PHD"/>
</dbReference>
<evidence type="ECO:0000259" key="7">
    <source>
        <dbReference type="PROSITE" id="PS51805"/>
    </source>
</evidence>
<dbReference type="PANTHER" id="PTHR12420">
    <property type="entry name" value="PHD FINGER PROTEIN"/>
    <property type="match status" value="1"/>
</dbReference>
<dbReference type="PROSITE" id="PS01359">
    <property type="entry name" value="ZF_PHD_1"/>
    <property type="match status" value="1"/>
</dbReference>
<reference evidence="8" key="2">
    <citation type="submission" date="2025-09" db="UniProtKB">
        <authorList>
            <consortium name="Ensembl"/>
        </authorList>
    </citation>
    <scope>IDENTIFICATION</scope>
</reference>
<dbReference type="Pfam" id="PF13771">
    <property type="entry name" value="zf-HC5HC2H"/>
    <property type="match status" value="1"/>
</dbReference>
<evidence type="ECO:0000313" key="8">
    <source>
        <dbReference type="Ensembl" id="ENSCPIP00010008322.1"/>
    </source>
</evidence>
<dbReference type="GO" id="GO:0008270">
    <property type="term" value="F:zinc ion binding"/>
    <property type="evidence" value="ECO:0007669"/>
    <property type="project" value="UniProtKB-KW"/>
</dbReference>
<dbReference type="InterPro" id="IPR001841">
    <property type="entry name" value="Znf_RING"/>
</dbReference>
<dbReference type="Pfam" id="PF26054">
    <property type="entry name" value="PHD_G2E3"/>
    <property type="match status" value="1"/>
</dbReference>
<protein>
    <recommendedName>
        <fullName evidence="10">PHD finger protein 7-like</fullName>
    </recommendedName>
</protein>
<evidence type="ECO:0000256" key="1">
    <source>
        <dbReference type="ARBA" id="ARBA00022723"/>
    </source>
</evidence>
<feature type="domain" description="PHD-type" evidence="7">
    <location>
        <begin position="33"/>
        <end position="148"/>
    </location>
</feature>
<keyword evidence="3" id="KW-0862">Zinc</keyword>
<evidence type="ECO:0000256" key="2">
    <source>
        <dbReference type="ARBA" id="ARBA00022771"/>
    </source>
</evidence>
<dbReference type="CDD" id="cd16448">
    <property type="entry name" value="RING-H2"/>
    <property type="match status" value="1"/>
</dbReference>
<dbReference type="SMART" id="SM00249">
    <property type="entry name" value="PHD"/>
    <property type="match status" value="2"/>
</dbReference>
<organism evidence="8 9">
    <name type="scientific">Chrysolophus pictus</name>
    <name type="common">Golden pheasant</name>
    <name type="synonym">Phasianus pictus</name>
    <dbReference type="NCBI Taxonomy" id="9089"/>
    <lineage>
        <taxon>Eukaryota</taxon>
        <taxon>Metazoa</taxon>
        <taxon>Chordata</taxon>
        <taxon>Craniata</taxon>
        <taxon>Vertebrata</taxon>
        <taxon>Euteleostomi</taxon>
        <taxon>Archelosauria</taxon>
        <taxon>Archosauria</taxon>
        <taxon>Dinosauria</taxon>
        <taxon>Saurischia</taxon>
        <taxon>Theropoda</taxon>
        <taxon>Coelurosauria</taxon>
        <taxon>Aves</taxon>
        <taxon>Neognathae</taxon>
        <taxon>Galloanserae</taxon>
        <taxon>Galliformes</taxon>
        <taxon>Phasianidae</taxon>
        <taxon>Phasianinae</taxon>
        <taxon>Chrysolophus</taxon>
    </lineage>
</organism>
<accession>A0A8C3PY51</accession>
<dbReference type="InterPro" id="IPR059102">
    <property type="entry name" value="PHD_PHF7/G2E3-like"/>
</dbReference>
<dbReference type="SMART" id="SM00184">
    <property type="entry name" value="RING"/>
    <property type="match status" value="1"/>
</dbReference>
<dbReference type="Pfam" id="PF13639">
    <property type="entry name" value="zf-RING_2"/>
    <property type="match status" value="1"/>
</dbReference>
<dbReference type="PROSITE" id="PS51805">
    <property type="entry name" value="EPHD"/>
    <property type="match status" value="1"/>
</dbReference>